<comment type="caution">
    <text evidence="18">The sequence shown here is derived from an EMBL/GenBank/DDBJ whole genome shotgun (WGS) entry which is preliminary data.</text>
</comment>
<comment type="catalytic activity">
    <reaction evidence="13">
        <text>[GlcNAc-(1-&gt;4)-Mur2Ac(oyl-L-Ala-gamma-D-Glu-L-Lys-D-Ala-D-Ala)](n)-di-trans,octa-cis-undecaprenyl diphosphate + beta-D-GlcNAc-(1-&gt;4)-Mur2Ac(oyl-L-Ala-gamma-D-Glu-L-Lys-D-Ala-D-Ala)-di-trans,octa-cis-undecaprenyl diphosphate = [GlcNAc-(1-&gt;4)-Mur2Ac(oyl-L-Ala-gamma-D-Glu-L-Lys-D-Ala-D-Ala)](n+1)-di-trans,octa-cis-undecaprenyl diphosphate + di-trans,octa-cis-undecaprenyl diphosphate + H(+)</text>
        <dbReference type="Rhea" id="RHEA:23708"/>
        <dbReference type="Rhea" id="RHEA-COMP:9602"/>
        <dbReference type="Rhea" id="RHEA-COMP:9603"/>
        <dbReference type="ChEBI" id="CHEBI:15378"/>
        <dbReference type="ChEBI" id="CHEBI:58405"/>
        <dbReference type="ChEBI" id="CHEBI:60033"/>
        <dbReference type="ChEBI" id="CHEBI:78435"/>
        <dbReference type="EC" id="2.4.99.28"/>
    </reaction>
</comment>
<feature type="domain" description="Penicillin-binding protein transpeptidase" evidence="16">
    <location>
        <begin position="453"/>
        <end position="633"/>
    </location>
</feature>
<name>A0A939JJC2_9ACTN</name>
<keyword evidence="15" id="KW-0472">Membrane</keyword>
<evidence type="ECO:0000259" key="17">
    <source>
        <dbReference type="Pfam" id="PF00912"/>
    </source>
</evidence>
<keyword evidence="8" id="KW-0133">Cell shape</keyword>
<feature type="transmembrane region" description="Helical" evidence="15">
    <location>
        <begin position="55"/>
        <end position="74"/>
    </location>
</feature>
<gene>
    <name evidence="18" type="ORF">J0695_22750</name>
</gene>
<dbReference type="PANTHER" id="PTHR32282">
    <property type="entry name" value="BINDING PROTEIN TRANSPEPTIDASE, PUTATIVE-RELATED"/>
    <property type="match status" value="1"/>
</dbReference>
<protein>
    <submittedName>
        <fullName evidence="18">Transglycosylase domain-containing protein</fullName>
    </submittedName>
</protein>
<keyword evidence="5" id="KW-0328">Glycosyltransferase</keyword>
<keyword evidence="10" id="KW-0511">Multifunctional enzyme</keyword>
<proteinExistence type="inferred from homology"/>
<dbReference type="GO" id="GO:0008955">
    <property type="term" value="F:peptidoglycan glycosyltransferase activity"/>
    <property type="evidence" value="ECO:0007669"/>
    <property type="project" value="UniProtKB-EC"/>
</dbReference>
<dbReference type="GO" id="GO:0008360">
    <property type="term" value="P:regulation of cell shape"/>
    <property type="evidence" value="ECO:0007669"/>
    <property type="project" value="UniProtKB-KW"/>
</dbReference>
<dbReference type="Gene3D" id="3.40.710.10">
    <property type="entry name" value="DD-peptidase/beta-lactamase superfamily"/>
    <property type="match status" value="1"/>
</dbReference>
<dbReference type="InterPro" id="IPR050396">
    <property type="entry name" value="Glycosyltr_51/Transpeptidase"/>
</dbReference>
<evidence type="ECO:0000256" key="13">
    <source>
        <dbReference type="ARBA" id="ARBA00049902"/>
    </source>
</evidence>
<evidence type="ECO:0000256" key="2">
    <source>
        <dbReference type="ARBA" id="ARBA00007739"/>
    </source>
</evidence>
<feature type="domain" description="Glycosyl transferase family 51" evidence="17">
    <location>
        <begin position="99"/>
        <end position="275"/>
    </location>
</feature>
<evidence type="ECO:0000256" key="11">
    <source>
        <dbReference type="ARBA" id="ARBA00023316"/>
    </source>
</evidence>
<dbReference type="Pfam" id="PF00905">
    <property type="entry name" value="Transpeptidase"/>
    <property type="match status" value="1"/>
</dbReference>
<keyword evidence="15" id="KW-0812">Transmembrane</keyword>
<dbReference type="GO" id="GO:0030288">
    <property type="term" value="C:outer membrane-bounded periplasmic space"/>
    <property type="evidence" value="ECO:0007669"/>
    <property type="project" value="TreeGrafter"/>
</dbReference>
<dbReference type="InterPro" id="IPR036950">
    <property type="entry name" value="PBP_transglycosylase"/>
</dbReference>
<evidence type="ECO:0000259" key="16">
    <source>
        <dbReference type="Pfam" id="PF00905"/>
    </source>
</evidence>
<dbReference type="GO" id="GO:0071555">
    <property type="term" value="P:cell wall organization"/>
    <property type="evidence" value="ECO:0007669"/>
    <property type="project" value="UniProtKB-KW"/>
</dbReference>
<organism evidence="18 19">
    <name type="scientific">Streptomyces beijiangensis</name>
    <dbReference type="NCBI Taxonomy" id="163361"/>
    <lineage>
        <taxon>Bacteria</taxon>
        <taxon>Bacillati</taxon>
        <taxon>Actinomycetota</taxon>
        <taxon>Actinomycetes</taxon>
        <taxon>Kitasatosporales</taxon>
        <taxon>Streptomycetaceae</taxon>
        <taxon>Streptomyces</taxon>
    </lineage>
</organism>
<dbReference type="RefSeq" id="WP_206964097.1">
    <property type="nucleotide sequence ID" value="NZ_BAAAJJ010000019.1"/>
</dbReference>
<evidence type="ECO:0000256" key="10">
    <source>
        <dbReference type="ARBA" id="ARBA00023268"/>
    </source>
</evidence>
<evidence type="ECO:0000256" key="4">
    <source>
        <dbReference type="ARBA" id="ARBA00022670"/>
    </source>
</evidence>
<dbReference type="GO" id="GO:0009252">
    <property type="term" value="P:peptidoglycan biosynthetic process"/>
    <property type="evidence" value="ECO:0007669"/>
    <property type="project" value="UniProtKB-KW"/>
</dbReference>
<keyword evidence="19" id="KW-1185">Reference proteome</keyword>
<evidence type="ECO:0000256" key="9">
    <source>
        <dbReference type="ARBA" id="ARBA00022984"/>
    </source>
</evidence>
<keyword evidence="9" id="KW-0573">Peptidoglycan synthesis</keyword>
<dbReference type="SUPFAM" id="SSF56601">
    <property type="entry name" value="beta-lactamase/transpeptidase-like"/>
    <property type="match status" value="1"/>
</dbReference>
<dbReference type="GO" id="GO:0009002">
    <property type="term" value="F:serine-type D-Ala-D-Ala carboxypeptidase activity"/>
    <property type="evidence" value="ECO:0007669"/>
    <property type="project" value="UniProtKB-EC"/>
</dbReference>
<dbReference type="GO" id="GO:0008658">
    <property type="term" value="F:penicillin binding"/>
    <property type="evidence" value="ECO:0007669"/>
    <property type="project" value="InterPro"/>
</dbReference>
<dbReference type="FunFam" id="1.10.3810.10:FF:000001">
    <property type="entry name" value="Penicillin-binding protein 1A"/>
    <property type="match status" value="1"/>
</dbReference>
<dbReference type="AlphaFoldDB" id="A0A939JJC2"/>
<evidence type="ECO:0000256" key="6">
    <source>
        <dbReference type="ARBA" id="ARBA00022679"/>
    </source>
</evidence>
<comment type="catalytic activity">
    <reaction evidence="12">
        <text>Preferential cleavage: (Ac)2-L-Lys-D-Ala-|-D-Ala. Also transpeptidation of peptidyl-alanyl moieties that are N-acyl substituents of D-alanine.</text>
        <dbReference type="EC" id="3.4.16.4"/>
    </reaction>
</comment>
<reference evidence="18" key="1">
    <citation type="submission" date="2021-03" db="EMBL/GenBank/DDBJ databases">
        <title>Streptomyces poriferae sp. nov., a novel marine sponge-derived Actinobacteria species with anti-MRSA activity.</title>
        <authorList>
            <person name="Sandoval-Powers M."/>
            <person name="Kralova S."/>
            <person name="Nguyen G.-S."/>
            <person name="Fawwal D."/>
            <person name="Degnes K."/>
            <person name="Klinkenberg G."/>
            <person name="Sletta H."/>
            <person name="Wentzel A."/>
            <person name="Liles M.R."/>
        </authorList>
    </citation>
    <scope>NUCLEOTIDE SEQUENCE</scope>
    <source>
        <strain evidence="18">DSM 41794</strain>
    </source>
</reference>
<evidence type="ECO:0000256" key="8">
    <source>
        <dbReference type="ARBA" id="ARBA00022960"/>
    </source>
</evidence>
<evidence type="ECO:0000256" key="15">
    <source>
        <dbReference type="SAM" id="Phobius"/>
    </source>
</evidence>
<keyword evidence="6" id="KW-0808">Transferase</keyword>
<keyword evidence="4" id="KW-0645">Protease</keyword>
<evidence type="ECO:0000256" key="14">
    <source>
        <dbReference type="SAM" id="MobiDB-lite"/>
    </source>
</evidence>
<evidence type="ECO:0000256" key="3">
    <source>
        <dbReference type="ARBA" id="ARBA00022645"/>
    </source>
</evidence>
<evidence type="ECO:0000256" key="5">
    <source>
        <dbReference type="ARBA" id="ARBA00022676"/>
    </source>
</evidence>
<comment type="similarity">
    <text evidence="1">In the C-terminal section; belongs to the transpeptidase family.</text>
</comment>
<sequence length="681" mass="73647">MSARHSGAAEWRTRLQAIWSRSSSSAPRQLRRLRPHYPRPGRSGVRRWLPSLRQALLLCLWGIVTLAAVVGIAYDRTQIPQDLNTFAKQQDNVYYWADGSEMARVGQVDRQAMPLERIPDSLEWAVLSAENASFYTDRGVSPKGISRALLAMVTGGDTQGGSTITQQYVKNVYLNQDQTVTRKITEMFISVKLDNRMTKDQILDGYLNTSWFGRGAYGVQRAAKSYYGKDVSQLTPSEGAFLATLLKGAALYDPSVGPANHARAVKRWNWTLDRMVKIGRLSRAERATYTTFPEPIAPPKPVGLSGQTGYLVDTARMYVASRSGISDAQFDLGGYQIYTTFEKPKVTALATAVKNQLGRLRPKTRSDDRDVRVGAATVATDGRILALYGGPDYIKQGFNDAGISIVPAGTAYAPFVYAAGLRDGVLLKRDSPRTPVSPQSVYDGNNNAVVRTPEGPYWNRDGKKVKTVNADDRSWGPIGLARSVSNAVNGPLVQLGMDVGLDRVRRASVDAGLLPDSFGEQVPSFSLGSATPSPIRMASAYGTFAAAGAHTEPYSVVRVTHVGEQQPLQRPKVTHPFTPEVAAEVDAALSEAVTDGASKAVAAAGPGLAGLPGTAQDGTSTSFVGYDRFAATNVSVFRVNPKTQTLLPLKAPGSSFPTEIWTRYEKAAGATEGTESHPVKR</sequence>
<dbReference type="PANTHER" id="PTHR32282:SF34">
    <property type="entry name" value="PENICILLIN-BINDING PROTEIN 1A"/>
    <property type="match status" value="1"/>
</dbReference>
<evidence type="ECO:0000256" key="7">
    <source>
        <dbReference type="ARBA" id="ARBA00022801"/>
    </source>
</evidence>
<evidence type="ECO:0000313" key="18">
    <source>
        <dbReference type="EMBL" id="MBO0514592.1"/>
    </source>
</evidence>
<dbReference type="InterPro" id="IPR001460">
    <property type="entry name" value="PCN-bd_Tpept"/>
</dbReference>
<evidence type="ECO:0000256" key="12">
    <source>
        <dbReference type="ARBA" id="ARBA00034000"/>
    </source>
</evidence>
<dbReference type="Proteomes" id="UP000664167">
    <property type="component" value="Unassembled WGS sequence"/>
</dbReference>
<feature type="region of interest" description="Disordered" evidence="14">
    <location>
        <begin position="434"/>
        <end position="456"/>
    </location>
</feature>
<dbReference type="Gene3D" id="1.10.3810.10">
    <property type="entry name" value="Biosynthetic peptidoglycan transglycosylase-like"/>
    <property type="match status" value="1"/>
</dbReference>
<keyword evidence="7" id="KW-0378">Hydrolase</keyword>
<keyword evidence="3" id="KW-0121">Carboxypeptidase</keyword>
<dbReference type="SUPFAM" id="SSF53955">
    <property type="entry name" value="Lysozyme-like"/>
    <property type="match status" value="1"/>
</dbReference>
<dbReference type="InterPro" id="IPR001264">
    <property type="entry name" value="Glyco_trans_51"/>
</dbReference>
<comment type="similarity">
    <text evidence="2">In the N-terminal section; belongs to the glycosyltransferase 51 family.</text>
</comment>
<dbReference type="Pfam" id="PF00912">
    <property type="entry name" value="Transgly"/>
    <property type="match status" value="1"/>
</dbReference>
<keyword evidence="11" id="KW-0961">Cell wall biogenesis/degradation</keyword>
<dbReference type="EMBL" id="JAFLRJ010000217">
    <property type="protein sequence ID" value="MBO0514592.1"/>
    <property type="molecule type" value="Genomic_DNA"/>
</dbReference>
<keyword evidence="15" id="KW-1133">Transmembrane helix</keyword>
<evidence type="ECO:0000313" key="19">
    <source>
        <dbReference type="Proteomes" id="UP000664167"/>
    </source>
</evidence>
<accession>A0A939JJC2</accession>
<feature type="compositionally biased region" description="Polar residues" evidence="14">
    <location>
        <begin position="434"/>
        <end position="449"/>
    </location>
</feature>
<dbReference type="GO" id="GO:0006508">
    <property type="term" value="P:proteolysis"/>
    <property type="evidence" value="ECO:0007669"/>
    <property type="project" value="UniProtKB-KW"/>
</dbReference>
<evidence type="ECO:0000256" key="1">
    <source>
        <dbReference type="ARBA" id="ARBA00007090"/>
    </source>
</evidence>
<dbReference type="InterPro" id="IPR012338">
    <property type="entry name" value="Beta-lactam/transpept-like"/>
</dbReference>
<dbReference type="InterPro" id="IPR023346">
    <property type="entry name" value="Lysozyme-like_dom_sf"/>
</dbReference>